<dbReference type="AlphaFoldDB" id="A0A8J2TWJ2"/>
<evidence type="ECO:0008006" key="4">
    <source>
        <dbReference type="Google" id="ProtNLM"/>
    </source>
</evidence>
<feature type="compositionally biased region" description="Basic and acidic residues" evidence="1">
    <location>
        <begin position="53"/>
        <end position="68"/>
    </location>
</feature>
<dbReference type="Proteomes" id="UP000616114">
    <property type="component" value="Unassembled WGS sequence"/>
</dbReference>
<name>A0A8J2TWJ2_9MICO</name>
<evidence type="ECO:0000313" key="2">
    <source>
        <dbReference type="EMBL" id="GGA08230.1"/>
    </source>
</evidence>
<evidence type="ECO:0000313" key="3">
    <source>
        <dbReference type="Proteomes" id="UP000616114"/>
    </source>
</evidence>
<protein>
    <recommendedName>
        <fullName evidence="4">DUF3710 domain-containing protein</fullName>
    </recommendedName>
</protein>
<feature type="region of interest" description="Disordered" evidence="1">
    <location>
        <begin position="232"/>
        <end position="277"/>
    </location>
</feature>
<dbReference type="RefSeq" id="WP_188549717.1">
    <property type="nucleotide sequence ID" value="NZ_BMFY01000003.1"/>
</dbReference>
<keyword evidence="3" id="KW-1185">Reference proteome</keyword>
<dbReference type="Pfam" id="PF12502">
    <property type="entry name" value="DUF3710"/>
    <property type="match status" value="1"/>
</dbReference>
<feature type="compositionally biased region" description="Acidic residues" evidence="1">
    <location>
        <begin position="26"/>
        <end position="52"/>
    </location>
</feature>
<reference evidence="2" key="1">
    <citation type="journal article" date="2014" name="Int. J. Syst. Evol. Microbiol.">
        <title>Complete genome sequence of Corynebacterium casei LMG S-19264T (=DSM 44701T), isolated from a smear-ripened cheese.</title>
        <authorList>
            <consortium name="US DOE Joint Genome Institute (JGI-PGF)"/>
            <person name="Walter F."/>
            <person name="Albersmeier A."/>
            <person name="Kalinowski J."/>
            <person name="Ruckert C."/>
        </authorList>
    </citation>
    <scope>NUCLEOTIDE SEQUENCE</scope>
    <source>
        <strain evidence="2">CGMCC 1.12785</strain>
    </source>
</reference>
<evidence type="ECO:0000256" key="1">
    <source>
        <dbReference type="SAM" id="MobiDB-lite"/>
    </source>
</evidence>
<proteinExistence type="predicted"/>
<gene>
    <name evidence="2" type="ORF">GCM10011333_08860</name>
</gene>
<comment type="caution">
    <text evidence="2">The sequence shown here is derived from an EMBL/GenBank/DDBJ whole genome shotgun (WGS) entry which is preliminary data.</text>
</comment>
<reference evidence="2" key="2">
    <citation type="submission" date="2020-09" db="EMBL/GenBank/DDBJ databases">
        <authorList>
            <person name="Sun Q."/>
            <person name="Zhou Y."/>
        </authorList>
    </citation>
    <scope>NUCLEOTIDE SEQUENCE</scope>
    <source>
        <strain evidence="2">CGMCC 1.12785</strain>
    </source>
</reference>
<dbReference type="InterPro" id="IPR022183">
    <property type="entry name" value="DUF3710"/>
</dbReference>
<feature type="compositionally biased region" description="Basic and acidic residues" evidence="1">
    <location>
        <begin position="257"/>
        <end position="277"/>
    </location>
</feature>
<accession>A0A8J2TWJ2</accession>
<feature type="region of interest" description="Disordered" evidence="1">
    <location>
        <begin position="1"/>
        <end position="88"/>
    </location>
</feature>
<organism evidence="2 3">
    <name type="scientific">Sediminivirga luteola</name>
    <dbReference type="NCBI Taxonomy" id="1774748"/>
    <lineage>
        <taxon>Bacteria</taxon>
        <taxon>Bacillati</taxon>
        <taxon>Actinomycetota</taxon>
        <taxon>Actinomycetes</taxon>
        <taxon>Micrococcales</taxon>
        <taxon>Brevibacteriaceae</taxon>
        <taxon>Sediminivirga</taxon>
    </lineage>
</organism>
<sequence>MGLFDAFRRPKSTPPEQESKTADVADTVDAEELHEESDAEDTADADEEDADEELHAKSAPLDRREKGPFDSAEAPETTGEDGKKQPRLDLGALKLPVRHGMQVRLDVDDKTKRIMSVTVVSEKSTLQLQAFAAPRSEGLWNVVRGQLQESIAAQGGEARELHTEIGRELLAKIPATAKDGRKGFRLARFAGVDGPRWFLRAVIGGKALTDEEARAHIVSLLRGVVVDRGEEPLPPRELLPLTPPKQQTEGADGAQDAAEKGEDIDPFERGPEITEVR</sequence>
<dbReference type="EMBL" id="BMFY01000003">
    <property type="protein sequence ID" value="GGA08230.1"/>
    <property type="molecule type" value="Genomic_DNA"/>
</dbReference>